<organism evidence="2 3">
    <name type="scientific">Carpinus fangiana</name>
    <dbReference type="NCBI Taxonomy" id="176857"/>
    <lineage>
        <taxon>Eukaryota</taxon>
        <taxon>Viridiplantae</taxon>
        <taxon>Streptophyta</taxon>
        <taxon>Embryophyta</taxon>
        <taxon>Tracheophyta</taxon>
        <taxon>Spermatophyta</taxon>
        <taxon>Magnoliopsida</taxon>
        <taxon>eudicotyledons</taxon>
        <taxon>Gunneridae</taxon>
        <taxon>Pentapetalae</taxon>
        <taxon>rosids</taxon>
        <taxon>fabids</taxon>
        <taxon>Fagales</taxon>
        <taxon>Betulaceae</taxon>
        <taxon>Carpinus</taxon>
    </lineage>
</organism>
<name>A0A5N6R962_9ROSI</name>
<dbReference type="Proteomes" id="UP000327013">
    <property type="component" value="Chromosome 6"/>
</dbReference>
<dbReference type="OrthoDB" id="1866990at2759"/>
<evidence type="ECO:0000313" key="2">
    <source>
        <dbReference type="EMBL" id="KAE8075503.1"/>
    </source>
</evidence>
<dbReference type="PANTHER" id="PTHR36384">
    <property type="entry name" value="SAWADEE PROTEIN"/>
    <property type="match status" value="1"/>
</dbReference>
<proteinExistence type="predicted"/>
<dbReference type="AlphaFoldDB" id="A0A5N6R962"/>
<dbReference type="Pfam" id="PF16719">
    <property type="entry name" value="SAWADEE"/>
    <property type="match status" value="1"/>
</dbReference>
<protein>
    <recommendedName>
        <fullName evidence="1">SAWADEE domain-containing protein</fullName>
    </recommendedName>
</protein>
<feature type="domain" description="SAWADEE" evidence="1">
    <location>
        <begin position="7"/>
        <end position="150"/>
    </location>
</feature>
<dbReference type="PANTHER" id="PTHR36384:SF1">
    <property type="entry name" value="SAWADEE PROTEIN"/>
    <property type="match status" value="1"/>
</dbReference>
<dbReference type="Gene3D" id="2.30.30.140">
    <property type="match status" value="1"/>
</dbReference>
<gene>
    <name evidence="2" type="ORF">FH972_014213</name>
</gene>
<dbReference type="InterPro" id="IPR032001">
    <property type="entry name" value="SAWADEE_dom"/>
</dbReference>
<reference evidence="2 3" key="1">
    <citation type="submission" date="2019-06" db="EMBL/GenBank/DDBJ databases">
        <title>A chromosomal-level reference genome of Carpinus fangiana (Coryloideae, Betulaceae).</title>
        <authorList>
            <person name="Yang X."/>
            <person name="Wang Z."/>
            <person name="Zhang L."/>
            <person name="Hao G."/>
            <person name="Liu J."/>
            <person name="Yang Y."/>
        </authorList>
    </citation>
    <scope>NUCLEOTIDE SEQUENCE [LARGE SCALE GENOMIC DNA]</scope>
    <source>
        <strain evidence="2">Cfa_2016G</strain>
        <tissue evidence="2">Leaf</tissue>
    </source>
</reference>
<dbReference type="EMBL" id="CM017326">
    <property type="protein sequence ID" value="KAE8075503.1"/>
    <property type="molecule type" value="Genomic_DNA"/>
</dbReference>
<sequence length="372" mass="42407">MSLESVLEFRAGDGAWYSVRVELEGEEDEEEELLRVKYVGFTEEEDNKFRASDFKSRTEVEKFKDRFRAVSVQVQDSDCSKVVTGNRVCASYSERDDDVRFYDAFVDAVERREHARKQDGEEECTCIFILSWLHGPNVGNLTTTSIENICQVQSSAPIDPKEKRCAKRTVTKICPPEVGRIASHLERTMQDTDLGGVGSQYVVLLENLDKGLSPLSVAEFIHRETSISPQVYVFPNLTSEPSTQGALVLDCEKKFQKLSDFLDNSNHIIMSSRERPWVIIETMSGHNALRASTWIQTLNSQRMLQQGSIGRNKLKVVHFGSEEYERARLLKDLFVEFFNHQKGLQKRLALDVGKIMLQHPRKCSVSCSYDSD</sequence>
<accession>A0A5N6R962</accession>
<dbReference type="GO" id="GO:0003682">
    <property type="term" value="F:chromatin binding"/>
    <property type="evidence" value="ECO:0007669"/>
    <property type="project" value="InterPro"/>
</dbReference>
<keyword evidence="3" id="KW-1185">Reference proteome</keyword>
<evidence type="ECO:0000259" key="1">
    <source>
        <dbReference type="Pfam" id="PF16719"/>
    </source>
</evidence>
<evidence type="ECO:0000313" key="3">
    <source>
        <dbReference type="Proteomes" id="UP000327013"/>
    </source>
</evidence>